<proteinExistence type="predicted"/>
<dbReference type="Proteomes" id="UP000830116">
    <property type="component" value="Chromosome"/>
</dbReference>
<organism evidence="1 2">
    <name type="scientific">Bdellovibrio reynosensis</name>
    <dbReference type="NCBI Taxonomy" id="2835041"/>
    <lineage>
        <taxon>Bacteria</taxon>
        <taxon>Pseudomonadati</taxon>
        <taxon>Bdellovibrionota</taxon>
        <taxon>Bdellovibrionia</taxon>
        <taxon>Bdellovibrionales</taxon>
        <taxon>Pseudobdellovibrionaceae</taxon>
        <taxon>Bdellovibrio</taxon>
    </lineage>
</organism>
<sequence>MSSKKIDPAIKTILHPKKYGVWCLSVEFEGDDLKKLNDVLGSGDRYYLYYSGKVAHSIRNRYGSPNDMGTDGPPTRFIGLLSLFNTLLKTGKKDFSELFVFESSREERARFGRYSYFHHLMQSGPKSTAKRKNEFLKAAGEFRKSFTQVRLSLVPDNSSKLDFFDMGNGAYMQISEEQNGTFKFCAFDIDVLQKVERIFNSFNSLRPKRVDKYKIFSPDDSLMEMFFPVLDSMPGSLSTDKKTLRNFNQITSEIRENRFVHSIRVTGIAVEELMVEIFESFFREKAPEIPLGSLMGEFSKRLGKDGERKNSRIKSYINELDNILEIEKGKKDVNNSVVHIGFTLKSLANEIEKSFENIKTQVGDNKSNRIILFPSNINHALNEFLPLRNRVSHRVDRAVAVSTIGYVDAIIALRCLFMLSHWWENERKLLNYSSDAQTLLNETCKRSSVEVDT</sequence>
<accession>A0ABY4C982</accession>
<reference evidence="1" key="1">
    <citation type="submission" date="2022-03" db="EMBL/GenBank/DDBJ databases">
        <title>Genome Identification and Characterization of new species Bdellovibrio reynosense LBG001 sp. nov. from a Mexico soil sample.</title>
        <authorList>
            <person name="Camilli A."/>
            <person name="Ajao Y."/>
            <person name="Guo X."/>
        </authorList>
    </citation>
    <scope>NUCLEOTIDE SEQUENCE</scope>
    <source>
        <strain evidence="1">LBG001</strain>
    </source>
</reference>
<evidence type="ECO:0000313" key="2">
    <source>
        <dbReference type="Proteomes" id="UP000830116"/>
    </source>
</evidence>
<dbReference type="RefSeq" id="WP_243537940.1">
    <property type="nucleotide sequence ID" value="NZ_CP093442.1"/>
</dbReference>
<evidence type="ECO:0008006" key="3">
    <source>
        <dbReference type="Google" id="ProtNLM"/>
    </source>
</evidence>
<protein>
    <recommendedName>
        <fullName evidence="3">ApeA N-terminal domain-containing protein</fullName>
    </recommendedName>
</protein>
<dbReference type="EMBL" id="CP093442">
    <property type="protein sequence ID" value="UOF01500.1"/>
    <property type="molecule type" value="Genomic_DNA"/>
</dbReference>
<gene>
    <name evidence="1" type="ORF">MNR06_00850</name>
</gene>
<keyword evidence="2" id="KW-1185">Reference proteome</keyword>
<name>A0ABY4C982_9BACT</name>
<evidence type="ECO:0000313" key="1">
    <source>
        <dbReference type="EMBL" id="UOF01500.1"/>
    </source>
</evidence>